<gene>
    <name evidence="10 11" type="primary">cas1</name>
    <name evidence="11" type="ORF">CSUB8521_0251</name>
</gene>
<dbReference type="Proteomes" id="UP000031135">
    <property type="component" value="Chromosome"/>
</dbReference>
<evidence type="ECO:0000256" key="3">
    <source>
        <dbReference type="ARBA" id="ARBA00022759"/>
    </source>
</evidence>
<dbReference type="InterPro" id="IPR042211">
    <property type="entry name" value="CRISPR-assoc_Cas1_N"/>
</dbReference>
<evidence type="ECO:0000256" key="7">
    <source>
        <dbReference type="ARBA" id="ARBA00023125"/>
    </source>
</evidence>
<keyword evidence="8 10" id="KW-0464">Manganese</keyword>
<dbReference type="OrthoDB" id="5366084at2"/>
<dbReference type="EC" id="3.1.-.-" evidence="10"/>
<evidence type="ECO:0000313" key="12">
    <source>
        <dbReference type="Proteomes" id="UP000031135"/>
    </source>
</evidence>
<dbReference type="Gene3D" id="3.100.10.20">
    <property type="entry name" value="CRISPR-associated endonuclease Cas1, N-terminal domain"/>
    <property type="match status" value="1"/>
</dbReference>
<dbReference type="InterPro" id="IPR002729">
    <property type="entry name" value="CRISPR-assoc_Cas1"/>
</dbReference>
<evidence type="ECO:0000256" key="10">
    <source>
        <dbReference type="HAMAP-Rule" id="MF_01470"/>
    </source>
</evidence>
<name>A0A0A8H7N6_9BACT</name>
<comment type="function">
    <text evidence="10">CRISPR (clustered regularly interspaced short palindromic repeat), is an adaptive immune system that provides protection against mobile genetic elements (viruses, transposable elements and conjugative plasmids). CRISPR clusters contain spacers, sequences complementary to antecedent mobile elements, and target invading nucleic acids. CRISPR clusters are transcribed and processed into CRISPR RNA (crRNA). Acts as a dsDNA endonuclease. Involved in the integration of spacer DNA into the CRISPR cassette.</text>
</comment>
<dbReference type="InterPro" id="IPR050646">
    <property type="entry name" value="Cas1"/>
</dbReference>
<keyword evidence="5 10" id="KW-0460">Magnesium</keyword>
<dbReference type="GO" id="GO:0004520">
    <property type="term" value="F:DNA endonuclease activity"/>
    <property type="evidence" value="ECO:0007669"/>
    <property type="project" value="InterPro"/>
</dbReference>
<dbReference type="EMBL" id="CP007772">
    <property type="protein sequence ID" value="AJC90148.1"/>
    <property type="molecule type" value="Genomic_DNA"/>
</dbReference>
<comment type="similarity">
    <text evidence="10">Belongs to the CRISPR-associated endonuclease Cas1 family.</text>
</comment>
<evidence type="ECO:0000256" key="2">
    <source>
        <dbReference type="ARBA" id="ARBA00022723"/>
    </source>
</evidence>
<dbReference type="HAMAP" id="MF_01470">
    <property type="entry name" value="Cas1"/>
    <property type="match status" value="1"/>
</dbReference>
<keyword evidence="4 10" id="KW-0378">Hydrolase</keyword>
<dbReference type="NCBIfam" id="TIGR03639">
    <property type="entry name" value="cas1_NMENI"/>
    <property type="match status" value="1"/>
</dbReference>
<dbReference type="GO" id="GO:0003677">
    <property type="term" value="F:DNA binding"/>
    <property type="evidence" value="ECO:0007669"/>
    <property type="project" value="UniProtKB-KW"/>
</dbReference>
<accession>A0A0A8H7N6</accession>
<keyword evidence="2 10" id="KW-0479">Metal-binding</keyword>
<feature type="binding site" evidence="10">
    <location>
        <position position="152"/>
    </location>
    <ligand>
        <name>Mn(2+)</name>
        <dbReference type="ChEBI" id="CHEBI:29035"/>
    </ligand>
</feature>
<evidence type="ECO:0000313" key="11">
    <source>
        <dbReference type="EMBL" id="AJC90148.1"/>
    </source>
</evidence>
<keyword evidence="6 10" id="KW-0051">Antiviral defense</keyword>
<dbReference type="RefSeq" id="WP_039662671.1">
    <property type="nucleotide sequence ID" value="NZ_CP007772.1"/>
</dbReference>
<feature type="binding site" evidence="10">
    <location>
        <position position="223"/>
    </location>
    <ligand>
        <name>Mn(2+)</name>
        <dbReference type="ChEBI" id="CHEBI:29035"/>
    </ligand>
</feature>
<dbReference type="Gene3D" id="1.20.120.920">
    <property type="entry name" value="CRISPR-associated endonuclease Cas1, C-terminal domain"/>
    <property type="match status" value="1"/>
</dbReference>
<dbReference type="KEGG" id="csm:CSUB8521_0251"/>
<protein>
    <recommendedName>
        <fullName evidence="10">CRISPR-associated endonuclease Cas1</fullName>
        <ecNumber evidence="10">3.1.-.-</ecNumber>
    </recommendedName>
</protein>
<evidence type="ECO:0000256" key="4">
    <source>
        <dbReference type="ARBA" id="ARBA00022801"/>
    </source>
</evidence>
<dbReference type="InterPro" id="IPR042206">
    <property type="entry name" value="CRISPR-assoc_Cas1_C"/>
</dbReference>
<dbReference type="CDD" id="cd09720">
    <property type="entry name" value="Cas1_II"/>
    <property type="match status" value="1"/>
</dbReference>
<proteinExistence type="inferred from homology"/>
<evidence type="ECO:0000256" key="9">
    <source>
        <dbReference type="ARBA" id="ARBA00038592"/>
    </source>
</evidence>
<dbReference type="GO" id="GO:0046872">
    <property type="term" value="F:metal ion binding"/>
    <property type="evidence" value="ECO:0007669"/>
    <property type="project" value="UniProtKB-UniRule"/>
</dbReference>
<dbReference type="AlphaFoldDB" id="A0A0A8H7N6"/>
<dbReference type="NCBIfam" id="TIGR00287">
    <property type="entry name" value="cas1"/>
    <property type="match status" value="1"/>
</dbReference>
<evidence type="ECO:0000256" key="5">
    <source>
        <dbReference type="ARBA" id="ARBA00022842"/>
    </source>
</evidence>
<keyword evidence="3 10" id="KW-0255">Endonuclease</keyword>
<comment type="cofactor">
    <cofactor evidence="10">
        <name>Mg(2+)</name>
        <dbReference type="ChEBI" id="CHEBI:18420"/>
    </cofactor>
    <cofactor evidence="10">
        <name>Mn(2+)</name>
        <dbReference type="ChEBI" id="CHEBI:29035"/>
    </cofactor>
</comment>
<dbReference type="GO" id="GO:0043571">
    <property type="term" value="P:maintenance of CRISPR repeat elements"/>
    <property type="evidence" value="ECO:0007669"/>
    <property type="project" value="UniProtKB-UniRule"/>
</dbReference>
<dbReference type="PANTHER" id="PTHR34353:SF2">
    <property type="entry name" value="CRISPR-ASSOCIATED ENDONUCLEASE CAS1 1"/>
    <property type="match status" value="1"/>
</dbReference>
<dbReference type="InterPro" id="IPR019855">
    <property type="entry name" value="CRISPR-assoc_Cas1_NMENI"/>
</dbReference>
<organism evidence="11 12">
    <name type="scientific">Campylobacter subantarcticus LMG 24374</name>
    <dbReference type="NCBI Taxonomy" id="1388751"/>
    <lineage>
        <taxon>Bacteria</taxon>
        <taxon>Pseudomonadati</taxon>
        <taxon>Campylobacterota</taxon>
        <taxon>Epsilonproteobacteria</taxon>
        <taxon>Campylobacterales</taxon>
        <taxon>Campylobacteraceae</taxon>
        <taxon>Campylobacter</taxon>
    </lineage>
</organism>
<dbReference type="GO" id="GO:0016787">
    <property type="term" value="F:hydrolase activity"/>
    <property type="evidence" value="ECO:0007669"/>
    <property type="project" value="UniProtKB-KW"/>
</dbReference>
<reference evidence="11 12" key="1">
    <citation type="journal article" date="2014" name="Genome Biol. Evol.">
        <title>Comparative Genomics of the Campylobacter lari Group.</title>
        <authorList>
            <person name="Miller W.G."/>
            <person name="Yee E."/>
            <person name="Chapman M.H."/>
            <person name="Smith T.P."/>
            <person name="Bono J.L."/>
            <person name="Huynh S."/>
            <person name="Parker C.T."/>
            <person name="Vandamme P."/>
            <person name="Luong K."/>
            <person name="Korlach J."/>
        </authorList>
    </citation>
    <scope>NUCLEOTIDE SEQUENCE [LARGE SCALE GENOMIC DNA]</scope>
    <source>
        <strain evidence="11 12">LMG 24374</strain>
    </source>
</reference>
<dbReference type="PANTHER" id="PTHR34353">
    <property type="entry name" value="CRISPR-ASSOCIATED ENDONUCLEASE CAS1 1"/>
    <property type="match status" value="1"/>
</dbReference>
<keyword evidence="1 10" id="KW-0540">Nuclease</keyword>
<evidence type="ECO:0000256" key="6">
    <source>
        <dbReference type="ARBA" id="ARBA00023118"/>
    </source>
</evidence>
<dbReference type="HOGENOM" id="CLU_055263_1_0_7"/>
<dbReference type="Pfam" id="PF01867">
    <property type="entry name" value="Cas_Cas1"/>
    <property type="match status" value="1"/>
</dbReference>
<evidence type="ECO:0000256" key="8">
    <source>
        <dbReference type="ARBA" id="ARBA00023211"/>
    </source>
</evidence>
<comment type="subunit">
    <text evidence="9 10">Homodimer, forms a heterotetramer with a Cas2 homodimer.</text>
</comment>
<evidence type="ECO:0000256" key="1">
    <source>
        <dbReference type="ARBA" id="ARBA00022722"/>
    </source>
</evidence>
<sequence>MAYDEAFKSVLIANQAKLSLELNHLVIKQDDKEARIFLKDINFVILESLQVSITSSLLSALAKYKIILLTCDEFHNINGIFSPFLGHFISAKVAKKQIAVSLQRKAILWQKIIKNKISNQAYILKITNHSKEAKELLNMAKNVNLNDSKNLESTAAALYFKALFGKDFTRNDICFINSGLNYGYAVIRSLIVRAVCISGLLPWQGIKHDNIYNDFNLCDDLIEVFRPLVDLCVFKLKDTKDSEFLDKEAKQKLIGILQEEVVFENKSYPLNRAINFYVQNFKNALLEDDELIMVNLHDRR</sequence>
<feature type="binding site" evidence="10">
    <location>
        <position position="208"/>
    </location>
    <ligand>
        <name>Mn(2+)</name>
        <dbReference type="ChEBI" id="CHEBI:29035"/>
    </ligand>
</feature>
<keyword evidence="7 10" id="KW-0238">DNA-binding</keyword>
<dbReference type="GO" id="GO:0051607">
    <property type="term" value="P:defense response to virus"/>
    <property type="evidence" value="ECO:0007669"/>
    <property type="project" value="UniProtKB-UniRule"/>
</dbReference>